<organism evidence="1">
    <name type="scientific">viral metagenome</name>
    <dbReference type="NCBI Taxonomy" id="1070528"/>
    <lineage>
        <taxon>unclassified sequences</taxon>
        <taxon>metagenomes</taxon>
        <taxon>organismal metagenomes</taxon>
    </lineage>
</organism>
<reference evidence="1" key="1">
    <citation type="journal article" date="2020" name="Nature">
        <title>Giant virus diversity and host interactions through global metagenomics.</title>
        <authorList>
            <person name="Schulz F."/>
            <person name="Roux S."/>
            <person name="Paez-Espino D."/>
            <person name="Jungbluth S."/>
            <person name="Walsh D.A."/>
            <person name="Denef V.J."/>
            <person name="McMahon K.D."/>
            <person name="Konstantinidis K.T."/>
            <person name="Eloe-Fadrosh E.A."/>
            <person name="Kyrpides N.C."/>
            <person name="Woyke T."/>
        </authorList>
    </citation>
    <scope>NUCLEOTIDE SEQUENCE</scope>
    <source>
        <strain evidence="1">GVMAG-S-1101169-75</strain>
    </source>
</reference>
<dbReference type="SUPFAM" id="SSF53098">
    <property type="entry name" value="Ribonuclease H-like"/>
    <property type="match status" value="1"/>
</dbReference>
<dbReference type="InterPro" id="IPR012337">
    <property type="entry name" value="RNaseH-like_sf"/>
</dbReference>
<proteinExistence type="predicted"/>
<dbReference type="EMBL" id="MN740786">
    <property type="protein sequence ID" value="QHU11565.1"/>
    <property type="molecule type" value="Genomic_DNA"/>
</dbReference>
<name>A0A6C0K0I6_9ZZZZ</name>
<protein>
    <submittedName>
        <fullName evidence="1">Uncharacterized protein</fullName>
    </submittedName>
</protein>
<accession>A0A6C0K0I6</accession>
<sequence length="599" mass="69145">MIMTAPHYRIRTRTRSTADGAPLLCLPNESAPIYIDCSELYALMNNDCLTYVLDVLYAHDTDLQEKKNDHIRKLSKPKMKIAYDFLHTMASKLNHDAQQYKYIGYSEEKKLVTPWLNQKIGYLHKVYFRNTASHIQGCMDGILRRDLLLPCLDMTIDPGTDYVILYLCDSVHKLSEYHRRKAEMVLLYGAALYPEYVDSERLILVDKNGETKILMLSDKERADIRTMVRDVRRIKRVAPCLGAGDLLERLREANVRFLPNMESKVLRNDKIWKPIKKQMSYELGEITELWMCSDQHRQRAFSHGVRSWRDPHFTPALVGITENKKASTLEKIVQINRQDPGTEDFEWMRVDPELSNKWPVLMEPGATKRHAFFDFEYLEDGTIYMIGVYWGSQYHCLWASALTPEAEKNLLQEFNTYCTFLSNRYPGMRFWYWHAEKTMWRKQCLRHGLEKEASEINNWHDACDLMRSGTVVVHGALDFSLKSMIPAFHRHGKVPFRYCDLDCEDGEASIAIALSYYREDRSNDTLRETLEAYNRIDCEAVKCILTEIIGILQTRAGVEALDASIPVEWEAEAEAAAVAGILALATAGCSPPSCQIRDS</sequence>
<evidence type="ECO:0000313" key="1">
    <source>
        <dbReference type="EMBL" id="QHU11565.1"/>
    </source>
</evidence>
<dbReference type="AlphaFoldDB" id="A0A6C0K0I6"/>